<dbReference type="Proteomes" id="UP000694865">
    <property type="component" value="Unplaced"/>
</dbReference>
<reference evidence="8" key="1">
    <citation type="submission" date="2025-08" db="UniProtKB">
        <authorList>
            <consortium name="RefSeq"/>
        </authorList>
    </citation>
    <scope>IDENTIFICATION</scope>
    <source>
        <tissue evidence="8">Testes</tissue>
    </source>
</reference>
<dbReference type="PANTHER" id="PTHR16007">
    <property type="entry name" value="EPIDIDYMAL MEMBRANE PROTEIN E9-RELATED"/>
    <property type="match status" value="1"/>
</dbReference>
<organism evidence="7 8">
    <name type="scientific">Saccoglossus kowalevskii</name>
    <name type="common">Acorn worm</name>
    <dbReference type="NCBI Taxonomy" id="10224"/>
    <lineage>
        <taxon>Eukaryota</taxon>
        <taxon>Metazoa</taxon>
        <taxon>Hemichordata</taxon>
        <taxon>Enteropneusta</taxon>
        <taxon>Harrimaniidae</taxon>
        <taxon>Saccoglossus</taxon>
    </lineage>
</organism>
<keyword evidence="3 6" id="KW-0812">Transmembrane</keyword>
<keyword evidence="5 6" id="KW-0472">Membrane</keyword>
<comment type="similarity">
    <text evidence="2">Belongs to the TMEM45 family.</text>
</comment>
<evidence type="ECO:0000256" key="6">
    <source>
        <dbReference type="SAM" id="Phobius"/>
    </source>
</evidence>
<evidence type="ECO:0000256" key="1">
    <source>
        <dbReference type="ARBA" id="ARBA00004141"/>
    </source>
</evidence>
<evidence type="ECO:0000256" key="2">
    <source>
        <dbReference type="ARBA" id="ARBA00006948"/>
    </source>
</evidence>
<keyword evidence="4 6" id="KW-1133">Transmembrane helix</keyword>
<evidence type="ECO:0000313" key="7">
    <source>
        <dbReference type="Proteomes" id="UP000694865"/>
    </source>
</evidence>
<evidence type="ECO:0000256" key="5">
    <source>
        <dbReference type="ARBA" id="ARBA00023136"/>
    </source>
</evidence>
<accession>A0ABM0M620</accession>
<keyword evidence="7" id="KW-1185">Reference proteome</keyword>
<name>A0ABM0M620_SACKO</name>
<proteinExistence type="inferred from homology"/>
<feature type="transmembrane region" description="Helical" evidence="6">
    <location>
        <begin position="101"/>
        <end position="121"/>
    </location>
</feature>
<evidence type="ECO:0000256" key="3">
    <source>
        <dbReference type="ARBA" id="ARBA00022692"/>
    </source>
</evidence>
<comment type="subcellular location">
    <subcellularLocation>
        <location evidence="1">Membrane</location>
        <topology evidence="1">Multi-pass membrane protein</topology>
    </subcellularLocation>
</comment>
<evidence type="ECO:0000313" key="8">
    <source>
        <dbReference type="RefSeq" id="XP_006815461.1"/>
    </source>
</evidence>
<feature type="transmembrane region" description="Helical" evidence="6">
    <location>
        <begin position="231"/>
        <end position="256"/>
    </location>
</feature>
<feature type="transmembrane region" description="Helical" evidence="6">
    <location>
        <begin position="61"/>
        <end position="81"/>
    </location>
</feature>
<gene>
    <name evidence="8" type="primary">LOC102803106</name>
</gene>
<dbReference type="RefSeq" id="XP_006815461.1">
    <property type="nucleotide sequence ID" value="XM_006815398.1"/>
</dbReference>
<dbReference type="InterPro" id="IPR006904">
    <property type="entry name" value="DUF716"/>
</dbReference>
<protein>
    <submittedName>
        <fullName evidence="8">Transmembrane protein 45B-like</fullName>
    </submittedName>
</protein>
<feature type="transmembrane region" description="Helical" evidence="6">
    <location>
        <begin position="193"/>
        <end position="211"/>
    </location>
</feature>
<dbReference type="GeneID" id="102803106"/>
<feature type="transmembrane region" description="Helical" evidence="6">
    <location>
        <begin position="163"/>
        <end position="181"/>
    </location>
</feature>
<evidence type="ECO:0000256" key="4">
    <source>
        <dbReference type="ARBA" id="ARBA00022989"/>
    </source>
</evidence>
<dbReference type="PANTHER" id="PTHR16007:SF15">
    <property type="entry name" value="TRANSMEMBRANE PROTEIN 45B"/>
    <property type="match status" value="1"/>
</dbReference>
<dbReference type="Pfam" id="PF04819">
    <property type="entry name" value="DUF716"/>
    <property type="match status" value="1"/>
</dbReference>
<feature type="transmembrane region" description="Helical" evidence="6">
    <location>
        <begin position="6"/>
        <end position="23"/>
    </location>
</feature>
<sequence length="280" mass="32360">MGLFMGHALPGSFFIVFGVWWCIKYSYRFIRKNSNVFRQTNNPTVNSNGTRRFFTSRDAEFIEGIIVVVFGSVGVIVEQSWPEWKWTMLDKDTGKFVHSVEWQHCTMYIFFGIAGAVFVIARTCVTGLKAFEHFFMALAFFIEGMLFYFHVHARSPLDISLHYMLVITVLLTALVTFTEIWKTDVQLLPFIRTGLTFTQGTWFWQVAFVLYPPNGGAHWDPDSHENLMFVTMAFCWHILACMAVMAGIFGVISVYFRMTITQASTNEIRLECYDKLIDEI</sequence>
<feature type="transmembrane region" description="Helical" evidence="6">
    <location>
        <begin position="133"/>
        <end position="151"/>
    </location>
</feature>
<dbReference type="InterPro" id="IPR042127">
    <property type="entry name" value="TMEM45"/>
</dbReference>